<comment type="caution">
    <text evidence="2">The sequence shown here is derived from an EMBL/GenBank/DDBJ whole genome shotgun (WGS) entry which is preliminary data.</text>
</comment>
<protein>
    <recommendedName>
        <fullName evidence="4">Type II secretory pathway, pseudopilin PulG</fullName>
    </recommendedName>
</protein>
<dbReference type="RefSeq" id="WP_390270884.1">
    <property type="nucleotide sequence ID" value="NZ_JBHRSA010000031.1"/>
</dbReference>
<feature type="transmembrane region" description="Helical" evidence="1">
    <location>
        <begin position="12"/>
        <end position="30"/>
    </location>
</feature>
<dbReference type="Proteomes" id="UP001595279">
    <property type="component" value="Unassembled WGS sequence"/>
</dbReference>
<keyword evidence="3" id="KW-1185">Reference proteome</keyword>
<gene>
    <name evidence="2" type="ORF">ACFOGI_07615</name>
</gene>
<keyword evidence="1" id="KW-0472">Membrane</keyword>
<evidence type="ECO:0008006" key="4">
    <source>
        <dbReference type="Google" id="ProtNLM"/>
    </source>
</evidence>
<organism evidence="2 3">
    <name type="scientific">Virgibacillus xinjiangensis</name>
    <dbReference type="NCBI Taxonomy" id="393090"/>
    <lineage>
        <taxon>Bacteria</taxon>
        <taxon>Bacillati</taxon>
        <taxon>Bacillota</taxon>
        <taxon>Bacilli</taxon>
        <taxon>Bacillales</taxon>
        <taxon>Bacillaceae</taxon>
        <taxon>Virgibacillus</taxon>
    </lineage>
</organism>
<name>A0ABV7CUM1_9BACI</name>
<reference evidence="3" key="1">
    <citation type="journal article" date="2019" name="Int. J. Syst. Evol. Microbiol.">
        <title>The Global Catalogue of Microorganisms (GCM) 10K type strain sequencing project: providing services to taxonomists for standard genome sequencing and annotation.</title>
        <authorList>
            <consortium name="The Broad Institute Genomics Platform"/>
            <consortium name="The Broad Institute Genome Sequencing Center for Infectious Disease"/>
            <person name="Wu L."/>
            <person name="Ma J."/>
        </authorList>
    </citation>
    <scope>NUCLEOTIDE SEQUENCE [LARGE SCALE GENOMIC DNA]</scope>
    <source>
        <strain evidence="3">KCTC 13128</strain>
    </source>
</reference>
<sequence length="135" mass="15354">MKWLRNDRGAALVMVMLIITLFLVFIMTMLTQVTNTARQVATTEEQADARLVAEMGVDYVEFILAQGRMDAETLEELLNEIDMELDKDREFRIEVTRSQSGSLDYKSVGRSGNQDVEIENTITIRTESGKKDVET</sequence>
<keyword evidence="1" id="KW-0812">Transmembrane</keyword>
<dbReference type="EMBL" id="JBHRSA010000031">
    <property type="protein sequence ID" value="MFC3040117.1"/>
    <property type="molecule type" value="Genomic_DNA"/>
</dbReference>
<proteinExistence type="predicted"/>
<keyword evidence="1" id="KW-1133">Transmembrane helix</keyword>
<evidence type="ECO:0000313" key="2">
    <source>
        <dbReference type="EMBL" id="MFC3040117.1"/>
    </source>
</evidence>
<accession>A0ABV7CUM1</accession>
<evidence type="ECO:0000313" key="3">
    <source>
        <dbReference type="Proteomes" id="UP001595279"/>
    </source>
</evidence>
<evidence type="ECO:0000256" key="1">
    <source>
        <dbReference type="SAM" id="Phobius"/>
    </source>
</evidence>